<sequence>MWPAIGAMITLAALLIAIRLPPFGAAPVDPVPEVAPATATVGEARQPPASDPARSEAQAPPRVRAARARIGRTRLYDPAYVALDYPGGDVAEDRGVCSDVVVRALRAEGLDLQQAVHEDMRAHFDAYPQRWGLRRPDRSIDHRRVPNLERWFERQGWSLPLRARAGDYRPGDLVSWRLPGSGLPHIGIVSDRRGSDGVPLIIHNVGHGTREENVLFAYTLNGHYRPPPH</sequence>
<organism evidence="2 3">
    <name type="scientific">Marilutibacter maris</name>
    <dbReference type="NCBI Taxonomy" id="1605891"/>
    <lineage>
        <taxon>Bacteria</taxon>
        <taxon>Pseudomonadati</taxon>
        <taxon>Pseudomonadota</taxon>
        <taxon>Gammaproteobacteria</taxon>
        <taxon>Lysobacterales</taxon>
        <taxon>Lysobacteraceae</taxon>
        <taxon>Marilutibacter</taxon>
    </lineage>
</organism>
<dbReference type="InterPro" id="IPR009706">
    <property type="entry name" value="DUF1287"/>
</dbReference>
<keyword evidence="3" id="KW-1185">Reference proteome</keyword>
<dbReference type="Pfam" id="PF06940">
    <property type="entry name" value="DUF1287"/>
    <property type="match status" value="1"/>
</dbReference>
<feature type="region of interest" description="Disordered" evidence="1">
    <location>
        <begin position="41"/>
        <end position="64"/>
    </location>
</feature>
<accession>A0A2U9TJ79</accession>
<gene>
    <name evidence="2" type="ORF">C9I47_2452</name>
</gene>
<dbReference type="AlphaFoldDB" id="A0A2U9TJ79"/>
<protein>
    <recommendedName>
        <fullName evidence="4">DUF1287 domain-containing protein</fullName>
    </recommendedName>
</protein>
<evidence type="ECO:0000256" key="1">
    <source>
        <dbReference type="SAM" id="MobiDB-lite"/>
    </source>
</evidence>
<evidence type="ECO:0000313" key="2">
    <source>
        <dbReference type="EMBL" id="AWV08130.1"/>
    </source>
</evidence>
<dbReference type="KEGG" id="lmb:C9I47_2452"/>
<name>A0A2U9TJ79_9GAMM</name>
<reference evidence="2 3" key="1">
    <citation type="submission" date="2018-05" db="EMBL/GenBank/DDBJ databases">
        <title>The complete genome of Lysobacter maris HZ9B, a marine bacterium antagonistic against terrestrial plant pathogens.</title>
        <authorList>
            <person name="Zhang X.-Q."/>
        </authorList>
    </citation>
    <scope>NUCLEOTIDE SEQUENCE [LARGE SCALE GENOMIC DNA]</scope>
    <source>
        <strain evidence="2 3">HZ9B</strain>
    </source>
</reference>
<dbReference type="EMBL" id="CP029843">
    <property type="protein sequence ID" value="AWV08130.1"/>
    <property type="molecule type" value="Genomic_DNA"/>
</dbReference>
<proteinExistence type="predicted"/>
<dbReference type="Proteomes" id="UP000249447">
    <property type="component" value="Chromosome"/>
</dbReference>
<evidence type="ECO:0008006" key="4">
    <source>
        <dbReference type="Google" id="ProtNLM"/>
    </source>
</evidence>
<evidence type="ECO:0000313" key="3">
    <source>
        <dbReference type="Proteomes" id="UP000249447"/>
    </source>
</evidence>